<reference evidence="1" key="1">
    <citation type="submission" date="2023-10" db="EMBL/GenBank/DDBJ databases">
        <title>Genome assemblies of two species of porcelain crab, Petrolisthes cinctipes and Petrolisthes manimaculis (Anomura: Porcellanidae).</title>
        <authorList>
            <person name="Angst P."/>
        </authorList>
    </citation>
    <scope>NUCLEOTIDE SEQUENCE</scope>
    <source>
        <strain evidence="1">PB745_01</strain>
        <tissue evidence="1">Gill</tissue>
    </source>
</reference>
<dbReference type="Proteomes" id="UP001286313">
    <property type="component" value="Unassembled WGS sequence"/>
</dbReference>
<organism evidence="1 2">
    <name type="scientific">Petrolisthes cinctipes</name>
    <name type="common">Flat porcelain crab</name>
    <dbReference type="NCBI Taxonomy" id="88211"/>
    <lineage>
        <taxon>Eukaryota</taxon>
        <taxon>Metazoa</taxon>
        <taxon>Ecdysozoa</taxon>
        <taxon>Arthropoda</taxon>
        <taxon>Crustacea</taxon>
        <taxon>Multicrustacea</taxon>
        <taxon>Malacostraca</taxon>
        <taxon>Eumalacostraca</taxon>
        <taxon>Eucarida</taxon>
        <taxon>Decapoda</taxon>
        <taxon>Pleocyemata</taxon>
        <taxon>Anomura</taxon>
        <taxon>Galatheoidea</taxon>
        <taxon>Porcellanidae</taxon>
        <taxon>Petrolisthes</taxon>
    </lineage>
</organism>
<keyword evidence="2" id="KW-1185">Reference proteome</keyword>
<dbReference type="AlphaFoldDB" id="A0AAE1BZ57"/>
<gene>
    <name evidence="1" type="ORF">Pcinc_035021</name>
</gene>
<name>A0AAE1BZ57_PETCI</name>
<dbReference type="EMBL" id="JAWQEG010005205">
    <property type="protein sequence ID" value="KAK3858812.1"/>
    <property type="molecule type" value="Genomic_DNA"/>
</dbReference>
<accession>A0AAE1BZ57</accession>
<sequence length="93" mass="10456">MMVSGKEGRFFGVDAEDTHLLLLLKHYKVTVATQTSPSDLKWCCEMQRDDISSLCHVYCILSEKLTRTSVMAGTKIRHCTVPCVFSPPSLSYL</sequence>
<evidence type="ECO:0000313" key="2">
    <source>
        <dbReference type="Proteomes" id="UP001286313"/>
    </source>
</evidence>
<protein>
    <submittedName>
        <fullName evidence="1">Uncharacterized protein</fullName>
    </submittedName>
</protein>
<proteinExistence type="predicted"/>
<comment type="caution">
    <text evidence="1">The sequence shown here is derived from an EMBL/GenBank/DDBJ whole genome shotgun (WGS) entry which is preliminary data.</text>
</comment>
<evidence type="ECO:0000313" key="1">
    <source>
        <dbReference type="EMBL" id="KAK3858812.1"/>
    </source>
</evidence>